<name>A0ACD1E4E6_9MICO</name>
<dbReference type="EMBL" id="CP076544">
    <property type="protein sequence ID" value="QWS33822.1"/>
    <property type="molecule type" value="Genomic_DNA"/>
</dbReference>
<evidence type="ECO:0000313" key="1">
    <source>
        <dbReference type="EMBL" id="QWS33822.1"/>
    </source>
</evidence>
<organism evidence="1 2">
    <name type="scientific">Curtobacterium aetherium</name>
    <dbReference type="NCBI Taxonomy" id="2841594"/>
    <lineage>
        <taxon>Bacteria</taxon>
        <taxon>Bacillati</taxon>
        <taxon>Actinomycetota</taxon>
        <taxon>Actinomycetes</taxon>
        <taxon>Micrococcales</taxon>
        <taxon>Microbacteriaceae</taxon>
        <taxon>Curtobacterium</taxon>
    </lineage>
</organism>
<dbReference type="Proteomes" id="UP000681794">
    <property type="component" value="Chromosome"/>
</dbReference>
<reference evidence="1" key="1">
    <citation type="submission" date="2021-06" db="EMBL/GenBank/DDBJ databases">
        <authorList>
            <person name="Ellington A.J."/>
            <person name="Bryan N.C."/>
            <person name="Christner B.C."/>
            <person name="Reisch C.R."/>
        </authorList>
    </citation>
    <scope>NUCLEOTIDE SEQUENCE</scope>
    <source>
        <strain evidence="1">L6-1</strain>
    </source>
</reference>
<proteinExistence type="predicted"/>
<gene>
    <name evidence="1" type="ORF">KM842_00960</name>
</gene>
<evidence type="ECO:0000313" key="2">
    <source>
        <dbReference type="Proteomes" id="UP000681794"/>
    </source>
</evidence>
<keyword evidence="2" id="KW-1185">Reference proteome</keyword>
<protein>
    <submittedName>
        <fullName evidence="1">Uncharacterized protein</fullName>
    </submittedName>
</protein>
<sequence>MQPKHPRGAVFVVACLTSTLIASTLTATAATAATSTVAGTSSATAAPTPTPEPTGTASPTPTPTTAPTPAAPAAPAPRSDTTAEEEPAAEDTTSTPDDPSLAEMNAAGDHAMGSTVPVPAADRGLRTQLRSANSSAVPGTDGLDISAWQPNSSINWPSVYSKGARFVYIKASESTTYTSSQFTAQWNSATANNLIRGAYHFALPNKSTGATQANYFGARGGGWSTDGRTLPPLLDIEYNPYSGSDGTNSCYGLSQAQMVAWIRDFSNTMKARTGVLPAIYTTTDWWRTCTGNSAAFAANALFIARYPTNLASGAGTLPASWTKYTMWQYASSGTFPGDQDVFNGSLAQLQAFARGSNAGGTGSNAGKPLPAIRTKLVTNDVLSAGQGIVSGNDQYTVKLQADGQFVTTGNGRAIWSSGKTSPGARVTFVNGDLAVKSPQDKYLWHTKTNNSGADNVVITSSGDLQVRRGSKVIWRNGRPASDSLAPVARMYPGQWIVSRDAKTKLLLRSDGNLVLTRGSRTTWTSGTAGNRGAHATLQAGGDFVLFNAAGRTIWHSGTAGKKTRKLAVQDNGDLVMTNTDRKQTWHTNTAGK</sequence>
<accession>A0ACD1E4E6</accession>